<evidence type="ECO:0000256" key="7">
    <source>
        <dbReference type="ARBA" id="ARBA00025911"/>
    </source>
</evidence>
<dbReference type="Proteomes" id="UP001370490">
    <property type="component" value="Unassembled WGS sequence"/>
</dbReference>
<accession>A0AAN8US92</accession>
<keyword evidence="6 8" id="KW-0539">Nucleus</keyword>
<feature type="compositionally biased region" description="Polar residues" evidence="9">
    <location>
        <begin position="297"/>
        <end position="328"/>
    </location>
</feature>
<comment type="caution">
    <text evidence="10">The sequence shown here is derived from an EMBL/GenBank/DDBJ whole genome shotgun (WGS) entry which is preliminary data.</text>
</comment>
<dbReference type="GO" id="GO:0016602">
    <property type="term" value="C:CCAAT-binding factor complex"/>
    <property type="evidence" value="ECO:0007669"/>
    <property type="project" value="InterPro"/>
</dbReference>
<dbReference type="PANTHER" id="PTHR12632">
    <property type="entry name" value="TRANSCRIPTION FACTOR NF-Y ALPHA-RELATED"/>
    <property type="match status" value="1"/>
</dbReference>
<keyword evidence="3 8" id="KW-0238">DNA-binding</keyword>
<dbReference type="InterPro" id="IPR001289">
    <property type="entry name" value="NFYA"/>
</dbReference>
<keyword evidence="11" id="KW-1185">Reference proteome</keyword>
<evidence type="ECO:0000256" key="9">
    <source>
        <dbReference type="SAM" id="MobiDB-lite"/>
    </source>
</evidence>
<dbReference type="PROSITE" id="PS00686">
    <property type="entry name" value="NFYA_HAP2_1"/>
    <property type="match status" value="1"/>
</dbReference>
<dbReference type="PROSITE" id="PS51152">
    <property type="entry name" value="NFYA_HAP2_2"/>
    <property type="match status" value="1"/>
</dbReference>
<dbReference type="GO" id="GO:0003677">
    <property type="term" value="F:DNA binding"/>
    <property type="evidence" value="ECO:0007669"/>
    <property type="project" value="UniProtKB-KW"/>
</dbReference>
<comment type="similarity">
    <text evidence="8">Belongs to the NFYA/HAP2 subunit family.</text>
</comment>
<keyword evidence="4" id="KW-0010">Activator</keyword>
<evidence type="ECO:0000256" key="6">
    <source>
        <dbReference type="ARBA" id="ARBA00023242"/>
    </source>
</evidence>
<sequence length="328" mass="36846">PPLMKTLKAVSDIFTEEEIREILGEKTHSDLSNEVDFETFLKTPSYDGGSIGQQEWVIFVVSTAVWFLNLLCPSLMRPYFIVVTWNLACSPEISFPNFFPPQRNDNGDADDQRKHSETSIHSATPATASTHPGIENSAVQYATQPLGVTHSMAPVPFPYPDPYYRSIFAPYDTQSYPAQTYPGQPMVHMQLMGIQQAGVPLPSDAVEEPVFVNAKQYHGILRRRQSRAKAESENKIFKSRKCKCIVKLIFFIAMLTREPDDHDTGKVPYLHESRHLHALRRARGCGGRFLNAKKNENQQNEVASSDKSQQNINLNSDKNELASSDSAS</sequence>
<evidence type="ECO:0000256" key="3">
    <source>
        <dbReference type="ARBA" id="ARBA00023125"/>
    </source>
</evidence>
<gene>
    <name evidence="10" type="ORF">RJ641_017827</name>
</gene>
<dbReference type="InterPro" id="IPR018362">
    <property type="entry name" value="CCAAT-binding_factor_CS"/>
</dbReference>
<feature type="region of interest" description="Disordered" evidence="9">
    <location>
        <begin position="296"/>
        <end position="328"/>
    </location>
</feature>
<dbReference type="Pfam" id="PF02045">
    <property type="entry name" value="CBFB_NFYA"/>
    <property type="match status" value="1"/>
</dbReference>
<keyword evidence="5 8" id="KW-0804">Transcription</keyword>
<evidence type="ECO:0000256" key="8">
    <source>
        <dbReference type="RuleBase" id="RU367155"/>
    </source>
</evidence>
<feature type="non-terminal residue" evidence="10">
    <location>
        <position position="1"/>
    </location>
</feature>
<evidence type="ECO:0000256" key="1">
    <source>
        <dbReference type="ARBA" id="ARBA00004123"/>
    </source>
</evidence>
<protein>
    <recommendedName>
        <fullName evidence="8">Nuclear transcription factor Y subunit</fullName>
    </recommendedName>
</protein>
<organism evidence="10 11">
    <name type="scientific">Dillenia turbinata</name>
    <dbReference type="NCBI Taxonomy" id="194707"/>
    <lineage>
        <taxon>Eukaryota</taxon>
        <taxon>Viridiplantae</taxon>
        <taxon>Streptophyta</taxon>
        <taxon>Embryophyta</taxon>
        <taxon>Tracheophyta</taxon>
        <taxon>Spermatophyta</taxon>
        <taxon>Magnoliopsida</taxon>
        <taxon>eudicotyledons</taxon>
        <taxon>Gunneridae</taxon>
        <taxon>Pentapetalae</taxon>
        <taxon>Dilleniales</taxon>
        <taxon>Dilleniaceae</taxon>
        <taxon>Dillenia</taxon>
    </lineage>
</organism>
<comment type="function">
    <text evidence="8">Component of the sequence-specific heterotrimeric transcription factor (NF-Y) which specifically recognizes a 5'-CCAAT-3' box motif found in the promoters of its target genes.</text>
</comment>
<feature type="compositionally biased region" description="Polar residues" evidence="9">
    <location>
        <begin position="119"/>
        <end position="130"/>
    </location>
</feature>
<proteinExistence type="inferred from homology"/>
<comment type="subunit">
    <text evidence="7">Heterotrimeric transcription factor composed of three components, NF-YA, NF-YB and NF-YC. NF-YB and NF-YC must interact and dimerize for NF-YA association and DNA binding.</text>
</comment>
<evidence type="ECO:0000256" key="2">
    <source>
        <dbReference type="ARBA" id="ARBA00023015"/>
    </source>
</evidence>
<evidence type="ECO:0000313" key="10">
    <source>
        <dbReference type="EMBL" id="KAK6917076.1"/>
    </source>
</evidence>
<reference evidence="10 11" key="1">
    <citation type="submission" date="2023-12" db="EMBL/GenBank/DDBJ databases">
        <title>A high-quality genome assembly for Dillenia turbinata (Dilleniales).</title>
        <authorList>
            <person name="Chanderbali A."/>
        </authorList>
    </citation>
    <scope>NUCLEOTIDE SEQUENCE [LARGE SCALE GENOMIC DNA]</scope>
    <source>
        <strain evidence="10">LSX21</strain>
        <tissue evidence="10">Leaf</tissue>
    </source>
</reference>
<evidence type="ECO:0000256" key="4">
    <source>
        <dbReference type="ARBA" id="ARBA00023159"/>
    </source>
</evidence>
<name>A0AAN8US92_9MAGN</name>
<feature type="region of interest" description="Disordered" evidence="9">
    <location>
        <begin position="99"/>
        <end position="133"/>
    </location>
</feature>
<dbReference type="SMART" id="SM00521">
    <property type="entry name" value="CBF"/>
    <property type="match status" value="1"/>
</dbReference>
<evidence type="ECO:0000313" key="11">
    <source>
        <dbReference type="Proteomes" id="UP001370490"/>
    </source>
</evidence>
<dbReference type="GO" id="GO:0003700">
    <property type="term" value="F:DNA-binding transcription factor activity"/>
    <property type="evidence" value="ECO:0007669"/>
    <property type="project" value="UniProtKB-UniRule"/>
</dbReference>
<comment type="subcellular location">
    <subcellularLocation>
        <location evidence="1 8">Nucleus</location>
    </subcellularLocation>
</comment>
<evidence type="ECO:0000256" key="5">
    <source>
        <dbReference type="ARBA" id="ARBA00023163"/>
    </source>
</evidence>
<dbReference type="AlphaFoldDB" id="A0AAN8US92"/>
<dbReference type="Gene3D" id="6.10.250.2430">
    <property type="match status" value="1"/>
</dbReference>
<keyword evidence="2 8" id="KW-0805">Transcription regulation</keyword>
<dbReference type="EMBL" id="JBAMMX010000023">
    <property type="protein sequence ID" value="KAK6917076.1"/>
    <property type="molecule type" value="Genomic_DNA"/>
</dbReference>